<feature type="transmembrane region" description="Helical" evidence="8">
    <location>
        <begin position="12"/>
        <end position="30"/>
    </location>
</feature>
<dbReference type="GO" id="GO:0055085">
    <property type="term" value="P:transmembrane transport"/>
    <property type="evidence" value="ECO:0007669"/>
    <property type="project" value="TreeGrafter"/>
</dbReference>
<dbReference type="PANTHER" id="PTHR21716:SF53">
    <property type="entry name" value="PERMEASE PERM-RELATED"/>
    <property type="match status" value="1"/>
</dbReference>
<keyword evidence="4" id="KW-1003">Cell membrane</keyword>
<evidence type="ECO:0000256" key="6">
    <source>
        <dbReference type="ARBA" id="ARBA00022989"/>
    </source>
</evidence>
<comment type="subcellular location">
    <subcellularLocation>
        <location evidence="1">Cell membrane</location>
        <topology evidence="1">Multi-pass membrane protein</topology>
    </subcellularLocation>
</comment>
<accession>A0A0G1A736</accession>
<dbReference type="Pfam" id="PF01594">
    <property type="entry name" value="AI-2E_transport"/>
    <property type="match status" value="1"/>
</dbReference>
<evidence type="ECO:0000313" key="9">
    <source>
        <dbReference type="EMBL" id="KKS56862.1"/>
    </source>
</evidence>
<evidence type="ECO:0000256" key="5">
    <source>
        <dbReference type="ARBA" id="ARBA00022692"/>
    </source>
</evidence>
<dbReference type="InterPro" id="IPR002549">
    <property type="entry name" value="AI-2E-like"/>
</dbReference>
<feature type="transmembrane region" description="Helical" evidence="8">
    <location>
        <begin position="208"/>
        <end position="237"/>
    </location>
</feature>
<keyword evidence="7 8" id="KW-0472">Membrane</keyword>
<evidence type="ECO:0000256" key="8">
    <source>
        <dbReference type="SAM" id="Phobius"/>
    </source>
</evidence>
<reference evidence="9 10" key="1">
    <citation type="journal article" date="2015" name="Nature">
        <title>rRNA introns, odd ribosomes, and small enigmatic genomes across a large radiation of phyla.</title>
        <authorList>
            <person name="Brown C.T."/>
            <person name="Hug L.A."/>
            <person name="Thomas B.C."/>
            <person name="Sharon I."/>
            <person name="Castelle C.J."/>
            <person name="Singh A."/>
            <person name="Wilkins M.J."/>
            <person name="Williams K.H."/>
            <person name="Banfield J.F."/>
        </authorList>
    </citation>
    <scope>NUCLEOTIDE SEQUENCE [LARGE SCALE GENOMIC DNA]</scope>
</reference>
<evidence type="ECO:0000256" key="1">
    <source>
        <dbReference type="ARBA" id="ARBA00004651"/>
    </source>
</evidence>
<evidence type="ECO:0000256" key="2">
    <source>
        <dbReference type="ARBA" id="ARBA00009773"/>
    </source>
</evidence>
<comment type="similarity">
    <text evidence="2">Belongs to the autoinducer-2 exporter (AI-2E) (TC 2.A.86) family.</text>
</comment>
<organism evidence="9 10">
    <name type="scientific">Candidatus Magasanikbacteria bacterium GW2011_GWA2_42_32</name>
    <dbReference type="NCBI Taxonomy" id="1619039"/>
    <lineage>
        <taxon>Bacteria</taxon>
        <taxon>Candidatus Magasanikiibacteriota</taxon>
    </lineage>
</organism>
<sequence length="346" mass="37942">MQKQFITISTSSFLKAVLILVIIGLVYLIWDILLLFFVALLLAALIMPLADWASAKKIPRGLTVFLVYLFALSLVVGVVALLVPPIINQITQVFGNFDLYKDKTIGFLSWAKDLAVHYKVWDPVSKIIPSTLADGVGTAQKVVGTVFGFLGGIGSLVLVLVMAFYIVAEENSFKKLVCYFTPPEYQPYFGSLWHRIKEKLGYWLRGQLLLDIIVGATSYIGLLIIGVPYALLLGLLAGIFETVPYAGPIFSAVLAIALTALQTGSWALTLFVLVLFVAIQQLENNFLVPQIMKRAIGLDPIISILSLLIGYRLLGVTGAILAIPLMAVLSVVWSEILAWRGKQVKK</sequence>
<keyword evidence="6 8" id="KW-1133">Transmembrane helix</keyword>
<evidence type="ECO:0000256" key="4">
    <source>
        <dbReference type="ARBA" id="ARBA00022475"/>
    </source>
</evidence>
<protein>
    <recommendedName>
        <fullName evidence="11">Permease</fullName>
    </recommendedName>
</protein>
<feature type="transmembrane region" description="Helical" evidence="8">
    <location>
        <begin position="146"/>
        <end position="167"/>
    </location>
</feature>
<name>A0A0G1A736_9BACT</name>
<dbReference type="PANTHER" id="PTHR21716">
    <property type="entry name" value="TRANSMEMBRANE PROTEIN"/>
    <property type="match status" value="1"/>
</dbReference>
<comment type="caution">
    <text evidence="9">The sequence shown here is derived from an EMBL/GenBank/DDBJ whole genome shotgun (WGS) entry which is preliminary data.</text>
</comment>
<evidence type="ECO:0000256" key="3">
    <source>
        <dbReference type="ARBA" id="ARBA00022448"/>
    </source>
</evidence>
<dbReference type="EMBL" id="LCDO01000005">
    <property type="protein sequence ID" value="KKS56862.1"/>
    <property type="molecule type" value="Genomic_DNA"/>
</dbReference>
<evidence type="ECO:0000256" key="7">
    <source>
        <dbReference type="ARBA" id="ARBA00023136"/>
    </source>
</evidence>
<dbReference type="AlphaFoldDB" id="A0A0G1A736"/>
<evidence type="ECO:0008006" key="11">
    <source>
        <dbReference type="Google" id="ProtNLM"/>
    </source>
</evidence>
<gene>
    <name evidence="9" type="ORF">UV20_C0005G0027</name>
</gene>
<evidence type="ECO:0000313" key="10">
    <source>
        <dbReference type="Proteomes" id="UP000034837"/>
    </source>
</evidence>
<keyword evidence="3" id="KW-0813">Transport</keyword>
<feature type="transmembrane region" description="Helical" evidence="8">
    <location>
        <begin position="65"/>
        <end position="87"/>
    </location>
</feature>
<dbReference type="Proteomes" id="UP000034837">
    <property type="component" value="Unassembled WGS sequence"/>
</dbReference>
<dbReference type="GO" id="GO:0005886">
    <property type="term" value="C:plasma membrane"/>
    <property type="evidence" value="ECO:0007669"/>
    <property type="project" value="UniProtKB-SubCell"/>
</dbReference>
<feature type="transmembrane region" description="Helical" evidence="8">
    <location>
        <begin position="249"/>
        <end position="279"/>
    </location>
</feature>
<proteinExistence type="inferred from homology"/>
<feature type="transmembrane region" description="Helical" evidence="8">
    <location>
        <begin position="291"/>
        <end position="313"/>
    </location>
</feature>
<keyword evidence="5 8" id="KW-0812">Transmembrane</keyword>